<evidence type="ECO:0000256" key="1">
    <source>
        <dbReference type="SAM" id="Phobius"/>
    </source>
</evidence>
<dbReference type="EMBL" id="WTUX01000017">
    <property type="protein sequence ID" value="MZR13855.1"/>
    <property type="molecule type" value="Genomic_DNA"/>
</dbReference>
<dbReference type="Proteomes" id="UP000467322">
    <property type="component" value="Unassembled WGS sequence"/>
</dbReference>
<organism evidence="2 3">
    <name type="scientific">Maritimibacter harenae</name>
    <dbReference type="NCBI Taxonomy" id="2606218"/>
    <lineage>
        <taxon>Bacteria</taxon>
        <taxon>Pseudomonadati</taxon>
        <taxon>Pseudomonadota</taxon>
        <taxon>Alphaproteobacteria</taxon>
        <taxon>Rhodobacterales</taxon>
        <taxon>Roseobacteraceae</taxon>
        <taxon>Maritimibacter</taxon>
    </lineage>
</organism>
<evidence type="ECO:0000313" key="3">
    <source>
        <dbReference type="Proteomes" id="UP000467322"/>
    </source>
</evidence>
<evidence type="ECO:0008006" key="4">
    <source>
        <dbReference type="Google" id="ProtNLM"/>
    </source>
</evidence>
<reference evidence="2 3" key="1">
    <citation type="submission" date="2019-12" db="EMBL/GenBank/DDBJ databases">
        <title>Maritimibacter sp. nov. sp. isolated from sea sand.</title>
        <authorList>
            <person name="Kim J."/>
            <person name="Jeong S.E."/>
            <person name="Jung H.S."/>
            <person name="Jeon C.O."/>
        </authorList>
    </citation>
    <scope>NUCLEOTIDE SEQUENCE [LARGE SCALE GENOMIC DNA]</scope>
    <source>
        <strain evidence="2 3">DP07</strain>
    </source>
</reference>
<feature type="transmembrane region" description="Helical" evidence="1">
    <location>
        <begin position="80"/>
        <end position="96"/>
    </location>
</feature>
<dbReference type="PANTHER" id="PTHR33802">
    <property type="entry name" value="SI:CH211-161H7.5-RELATED"/>
    <property type="match status" value="1"/>
</dbReference>
<feature type="transmembrane region" description="Helical" evidence="1">
    <location>
        <begin position="134"/>
        <end position="158"/>
    </location>
</feature>
<feature type="transmembrane region" description="Helical" evidence="1">
    <location>
        <begin position="50"/>
        <end position="68"/>
    </location>
</feature>
<sequence>MRALSILLFVAAVAFALGPFTTPGFGGFDPNLYPNPQTDPPVQPAGYAFAIWGPIYLWLVISTGFGLFKRHDDPDWNRHRLPLLISLVIGAAWLPVAMVSPIWATILIFAMLFTAAIALARAPARDRWLGKAPIAFYAGWLTAASYASLGLTGAGFEIAYGEVTWAYIGIVLAFATALVVHGMRRDEPIYFLSTVWALVAIAVKNWGDVQTVAWLALAGAGLLAIIMVAEFIRFRPARTGAA</sequence>
<feature type="transmembrane region" description="Helical" evidence="1">
    <location>
        <begin position="102"/>
        <end position="122"/>
    </location>
</feature>
<gene>
    <name evidence="2" type="ORF">GQE99_12615</name>
</gene>
<feature type="transmembrane region" description="Helical" evidence="1">
    <location>
        <begin position="164"/>
        <end position="182"/>
    </location>
</feature>
<comment type="caution">
    <text evidence="2">The sequence shown here is derived from an EMBL/GenBank/DDBJ whole genome shotgun (WGS) entry which is preliminary data.</text>
</comment>
<dbReference type="RefSeq" id="WP_161351989.1">
    <property type="nucleotide sequence ID" value="NZ_WTUX01000017.1"/>
</dbReference>
<feature type="transmembrane region" description="Helical" evidence="1">
    <location>
        <begin position="189"/>
        <end position="206"/>
    </location>
</feature>
<keyword evidence="3" id="KW-1185">Reference proteome</keyword>
<keyword evidence="1" id="KW-1133">Transmembrane helix</keyword>
<accession>A0A845M1D2</accession>
<evidence type="ECO:0000313" key="2">
    <source>
        <dbReference type="EMBL" id="MZR13855.1"/>
    </source>
</evidence>
<keyword evidence="1" id="KW-0812">Transmembrane</keyword>
<name>A0A845M1D2_9RHOB</name>
<dbReference type="AlphaFoldDB" id="A0A845M1D2"/>
<dbReference type="PANTHER" id="PTHR33802:SF1">
    <property type="entry name" value="XK-RELATED PROTEIN"/>
    <property type="match status" value="1"/>
</dbReference>
<keyword evidence="1" id="KW-0472">Membrane</keyword>
<feature type="transmembrane region" description="Helical" evidence="1">
    <location>
        <begin position="212"/>
        <end position="232"/>
    </location>
</feature>
<protein>
    <recommendedName>
        <fullName evidence="4">TspO and MBR related proteins</fullName>
    </recommendedName>
</protein>
<proteinExistence type="predicted"/>